<accession>A0A9W7G4H3</accession>
<evidence type="ECO:0000256" key="7">
    <source>
        <dbReference type="SAM" id="Coils"/>
    </source>
</evidence>
<dbReference type="SMART" id="SM00533">
    <property type="entry name" value="MUTSd"/>
    <property type="match status" value="1"/>
</dbReference>
<evidence type="ECO:0000256" key="8">
    <source>
        <dbReference type="SAM" id="MobiDB-lite"/>
    </source>
</evidence>
<feature type="region of interest" description="Disordered" evidence="8">
    <location>
        <begin position="387"/>
        <end position="407"/>
    </location>
</feature>
<dbReference type="OrthoDB" id="1924787at2759"/>
<dbReference type="GO" id="GO:0030983">
    <property type="term" value="F:mismatched DNA binding"/>
    <property type="evidence" value="ECO:0007669"/>
    <property type="project" value="InterPro"/>
</dbReference>
<dbReference type="GO" id="GO:0019843">
    <property type="term" value="F:rRNA binding"/>
    <property type="evidence" value="ECO:0007669"/>
    <property type="project" value="UniProtKB-KW"/>
</dbReference>
<keyword evidence="3" id="KW-0378">Hydrolase</keyword>
<dbReference type="InterPro" id="IPR002625">
    <property type="entry name" value="Smr_dom"/>
</dbReference>
<dbReference type="Pfam" id="PF00488">
    <property type="entry name" value="MutS_V"/>
    <property type="match status" value="1"/>
</dbReference>
<dbReference type="Proteomes" id="UP001165082">
    <property type="component" value="Unassembled WGS sequence"/>
</dbReference>
<evidence type="ECO:0000256" key="3">
    <source>
        <dbReference type="ARBA" id="ARBA00022801"/>
    </source>
</evidence>
<dbReference type="GO" id="GO:0005524">
    <property type="term" value="F:ATP binding"/>
    <property type="evidence" value="ECO:0007669"/>
    <property type="project" value="UniProtKB-KW"/>
</dbReference>
<dbReference type="GO" id="GO:0045910">
    <property type="term" value="P:negative regulation of DNA recombination"/>
    <property type="evidence" value="ECO:0007669"/>
    <property type="project" value="InterPro"/>
</dbReference>
<evidence type="ECO:0000256" key="6">
    <source>
        <dbReference type="ARBA" id="ARBA00023125"/>
    </source>
</evidence>
<dbReference type="InterPro" id="IPR007696">
    <property type="entry name" value="DNA_mismatch_repair_MutS_core"/>
</dbReference>
<keyword evidence="11" id="KW-1185">Reference proteome</keyword>
<evidence type="ECO:0000313" key="10">
    <source>
        <dbReference type="EMBL" id="GMI31720.1"/>
    </source>
</evidence>
<dbReference type="Pfam" id="PF01713">
    <property type="entry name" value="Smr"/>
    <property type="match status" value="1"/>
</dbReference>
<dbReference type="SUPFAM" id="SSF52540">
    <property type="entry name" value="P-loop containing nucleoside triphosphate hydrolases"/>
    <property type="match status" value="1"/>
</dbReference>
<reference evidence="10" key="1">
    <citation type="submission" date="2022-07" db="EMBL/GenBank/DDBJ databases">
        <title>Genome analysis of Parmales, a sister group of diatoms, reveals the evolutionary specialization of diatoms from phago-mixotrophs to photoautotrophs.</title>
        <authorList>
            <person name="Ban H."/>
            <person name="Sato S."/>
            <person name="Yoshikawa S."/>
            <person name="Kazumasa Y."/>
            <person name="Nakamura Y."/>
            <person name="Ichinomiya M."/>
            <person name="Saitoh K."/>
            <person name="Sato N."/>
            <person name="Blanc-Mathieu R."/>
            <person name="Endo H."/>
            <person name="Kuwata A."/>
            <person name="Ogata H."/>
        </authorList>
    </citation>
    <scope>NUCLEOTIDE SEQUENCE</scope>
</reference>
<dbReference type="PANTHER" id="PTHR48466">
    <property type="entry name" value="OS10G0509000 PROTEIN-RELATED"/>
    <property type="match status" value="1"/>
</dbReference>
<dbReference type="InterPro" id="IPR036063">
    <property type="entry name" value="Smr_dom_sf"/>
</dbReference>
<keyword evidence="1" id="KW-0699">rRNA-binding</keyword>
<dbReference type="InterPro" id="IPR000432">
    <property type="entry name" value="DNA_mismatch_repair_MutS_C"/>
</dbReference>
<keyword evidence="4" id="KW-0067">ATP-binding</keyword>
<dbReference type="EMBL" id="BRXZ01007677">
    <property type="protein sequence ID" value="GMI31720.1"/>
    <property type="molecule type" value="Genomic_DNA"/>
</dbReference>
<evidence type="ECO:0000313" key="11">
    <source>
        <dbReference type="Proteomes" id="UP001165082"/>
    </source>
</evidence>
<dbReference type="PANTHER" id="PTHR48466:SF2">
    <property type="entry name" value="OS10G0509000 PROTEIN"/>
    <property type="match status" value="1"/>
</dbReference>
<keyword evidence="2" id="KW-0547">Nucleotide-binding</keyword>
<feature type="coiled-coil region" evidence="7">
    <location>
        <begin position="600"/>
        <end position="677"/>
    </location>
</feature>
<dbReference type="InterPro" id="IPR027417">
    <property type="entry name" value="P-loop_NTPase"/>
</dbReference>
<keyword evidence="6" id="KW-0238">DNA-binding</keyword>
<evidence type="ECO:0000256" key="1">
    <source>
        <dbReference type="ARBA" id="ARBA00022730"/>
    </source>
</evidence>
<dbReference type="InterPro" id="IPR045076">
    <property type="entry name" value="MutS"/>
</dbReference>
<keyword evidence="7" id="KW-0175">Coiled coil</keyword>
<organism evidence="10 11">
    <name type="scientific">Triparma retinervis</name>
    <dbReference type="NCBI Taxonomy" id="2557542"/>
    <lineage>
        <taxon>Eukaryota</taxon>
        <taxon>Sar</taxon>
        <taxon>Stramenopiles</taxon>
        <taxon>Ochrophyta</taxon>
        <taxon>Bolidophyceae</taxon>
        <taxon>Parmales</taxon>
        <taxon>Triparmaceae</taxon>
        <taxon>Triparma</taxon>
    </lineage>
</organism>
<feature type="region of interest" description="Disordered" evidence="8">
    <location>
        <begin position="1"/>
        <end position="29"/>
    </location>
</feature>
<protein>
    <recommendedName>
        <fullName evidence="9">Smr domain-containing protein</fullName>
    </recommendedName>
</protein>
<evidence type="ECO:0000259" key="9">
    <source>
        <dbReference type="PROSITE" id="PS50828"/>
    </source>
</evidence>
<evidence type="ECO:0000256" key="5">
    <source>
        <dbReference type="ARBA" id="ARBA00022884"/>
    </source>
</evidence>
<dbReference type="GO" id="GO:0140664">
    <property type="term" value="F:ATP-dependent DNA damage sensor activity"/>
    <property type="evidence" value="ECO:0007669"/>
    <property type="project" value="InterPro"/>
</dbReference>
<dbReference type="PIRSF" id="PIRSF005814">
    <property type="entry name" value="MutS_YshD"/>
    <property type="match status" value="1"/>
</dbReference>
<feature type="region of interest" description="Disordered" evidence="8">
    <location>
        <begin position="771"/>
        <end position="830"/>
    </location>
</feature>
<feature type="region of interest" description="Disordered" evidence="8">
    <location>
        <begin position="701"/>
        <end position="723"/>
    </location>
</feature>
<dbReference type="GO" id="GO:0004519">
    <property type="term" value="F:endonuclease activity"/>
    <property type="evidence" value="ECO:0007669"/>
    <property type="project" value="InterPro"/>
</dbReference>
<proteinExistence type="predicted"/>
<dbReference type="PROSITE" id="PS50828">
    <property type="entry name" value="SMR"/>
    <property type="match status" value="1"/>
</dbReference>
<dbReference type="Gene3D" id="3.40.50.300">
    <property type="entry name" value="P-loop containing nucleotide triphosphate hydrolases"/>
    <property type="match status" value="1"/>
</dbReference>
<dbReference type="InterPro" id="IPR005747">
    <property type="entry name" value="MutS2"/>
</dbReference>
<evidence type="ECO:0000256" key="2">
    <source>
        <dbReference type="ARBA" id="ARBA00022741"/>
    </source>
</evidence>
<gene>
    <name evidence="10" type="ORF">TrRE_jg10144</name>
</gene>
<dbReference type="GO" id="GO:0016887">
    <property type="term" value="F:ATP hydrolysis activity"/>
    <property type="evidence" value="ECO:0007669"/>
    <property type="project" value="InterPro"/>
</dbReference>
<dbReference type="AlphaFoldDB" id="A0A9W7G4H3"/>
<comment type="caution">
    <text evidence="10">The sequence shown here is derived from an EMBL/GenBank/DDBJ whole genome shotgun (WGS) entry which is preliminary data.</text>
</comment>
<dbReference type="SMART" id="SM00534">
    <property type="entry name" value="MUTSac"/>
    <property type="match status" value="1"/>
</dbReference>
<dbReference type="Gene3D" id="3.30.1370.110">
    <property type="match status" value="1"/>
</dbReference>
<dbReference type="GO" id="GO:0006298">
    <property type="term" value="P:mismatch repair"/>
    <property type="evidence" value="ECO:0007669"/>
    <property type="project" value="InterPro"/>
</dbReference>
<feature type="domain" description="Smr" evidence="9">
    <location>
        <begin position="846"/>
        <end position="911"/>
    </location>
</feature>
<keyword evidence="5" id="KW-0694">RNA-binding</keyword>
<sequence>MTSTQNEPNEPNEHDSADTPNGDITSTTKTITDATITDATITSKTITSKNITTNTTNVCDTSPDILNSVLGYHDLLLSVSSNCRTSYGRDLILNRSQTSPTPSRSRALYTMVAEYGRSSAAGDLPKSDSDLSALSAVLAAKAGNAIIDDGETFAEVLEMLLHFKAWGEFFQGNRRECPALWDEAGKEITVDEGLIDLLSTSFEGAELSRRKYTSLRDIEIRMKANSKKLRDTLDGLVRQLGKAGASSVLAERGGGLTTVNGRACISVKPTSMRAVGVVHSRSRTGNTVYVEPYETVEMGNRGRELEEGREREITRILSLLTREVVDNLGEASRNVGALAKVDAARGRWRYMERENGIIPQVGEEGVIDVRDCRHPLIKGARGNHIRVGPSLERDNAGGGTPTQGNRGLVLTGPNAGGKTVVMKTFGLLAVCARDGIPVLGEGGGRVDWFEGVVGDVGDQQSIDKGESTYEGSLRRQAEAVGRVGGGGSWLVMLDEVGSGTNPRQGEAIGRAVVEEIAGHEGARIVATTHFEMVKDLAVKDGRFRVGRMEFGQEGPTFRLLEGVGESYAIKVAERVGLGEAVVKRAEELIGAEGRRIGEVLEELEEERIKAVERGNELKTRVREAEREKEKLSAKRAELERVKSNVREKVAKEFRREVEEKEKILEDIMEDMKRMTGEGKRNGVKVVGNTWRELRVMKRDAGPDRGIVGVGASKPGSPRGDVEPLKDAEDVEAGEQLLALKGAFAGRTGTVVKDNGKNVELQFGGINTRLKKGQLGREAASGGREGGDSGPPKGRRQGISKRVEEDLRSAGDSGLLDSRSGKRKDGTMMRMDSNTCDIRGLDLEDGLQKCRDMFSTQMRAGRGTVFILHGQGTKGVLKRKIRDALRSEGVVKKFNKAKDEDGGDAFTEVSLKDGII</sequence>
<name>A0A9W7G4H3_9STRA</name>
<evidence type="ECO:0000256" key="4">
    <source>
        <dbReference type="ARBA" id="ARBA00022840"/>
    </source>
</evidence>
<dbReference type="NCBIfam" id="TIGR01069">
    <property type="entry name" value="mutS2"/>
    <property type="match status" value="1"/>
</dbReference>